<dbReference type="InterPro" id="IPR010559">
    <property type="entry name" value="Sig_transdc_His_kin_internal"/>
</dbReference>
<feature type="transmembrane region" description="Helical" evidence="1">
    <location>
        <begin position="119"/>
        <end position="142"/>
    </location>
</feature>
<keyword evidence="3" id="KW-0808">Transferase</keyword>
<dbReference type="RefSeq" id="WP_235183531.1">
    <property type="nucleotide sequence ID" value="NZ_ARZX01000011.1"/>
</dbReference>
<organism evidence="3 4">
    <name type="scientific">Cellulophaga geojensis KL-A</name>
    <dbReference type="NCBI Taxonomy" id="1328323"/>
    <lineage>
        <taxon>Bacteria</taxon>
        <taxon>Pseudomonadati</taxon>
        <taxon>Bacteroidota</taxon>
        <taxon>Flavobacteriia</taxon>
        <taxon>Flavobacteriales</taxon>
        <taxon>Flavobacteriaceae</taxon>
        <taxon>Cellulophaga</taxon>
    </lineage>
</organism>
<accession>A0ABP3B6F6</accession>
<dbReference type="Pfam" id="PF06580">
    <property type="entry name" value="His_kinase"/>
    <property type="match status" value="1"/>
</dbReference>
<dbReference type="Proteomes" id="UP000019275">
    <property type="component" value="Unassembled WGS sequence"/>
</dbReference>
<comment type="caution">
    <text evidence="3">The sequence shown here is derived from an EMBL/GenBank/DDBJ whole genome shotgun (WGS) entry which is preliminary data.</text>
</comment>
<dbReference type="InterPro" id="IPR036890">
    <property type="entry name" value="HATPase_C_sf"/>
</dbReference>
<dbReference type="PANTHER" id="PTHR34220:SF7">
    <property type="entry name" value="SENSOR HISTIDINE KINASE YPDA"/>
    <property type="match status" value="1"/>
</dbReference>
<evidence type="ECO:0000259" key="2">
    <source>
        <dbReference type="Pfam" id="PF06580"/>
    </source>
</evidence>
<sequence length="351" mass="41050">MKKWVMNKYVSKIVENKWSQELFILLISFVLFTLNDWILIHNWRSLLTGFCYFLLLYIHAQINRAFLLPILLKKQQPLLYILASIGLLGVFTIITYHSVTLWIYKNCFLYKSIAQKSYTYQAGTLMVSLICIVSISLIFKFYRNSKREDNKKLLSKNAQLSSLKEQLNPHFLFNTFNTLYGISLKYPERVPDLIMHTSQLMRYQLECSDTSTVVLEQEIEFLKSYVELEKERVGYRCDISFTSSIDHPNAYKIAPMMLIVFVENAFKHGTASAEKCFVNITIDVKEGQLSFVVKNSIPKKKRKIDSTKIGLKNTLKRLSLIYHNHHTIKITEEDEFLVNLHINLTTKQNDN</sequence>
<dbReference type="InterPro" id="IPR050640">
    <property type="entry name" value="Bact_2-comp_sensor_kinase"/>
</dbReference>
<feature type="transmembrane region" description="Helical" evidence="1">
    <location>
        <begin position="46"/>
        <end position="66"/>
    </location>
</feature>
<evidence type="ECO:0000313" key="4">
    <source>
        <dbReference type="Proteomes" id="UP000019275"/>
    </source>
</evidence>
<feature type="transmembrane region" description="Helical" evidence="1">
    <location>
        <begin position="21"/>
        <end position="40"/>
    </location>
</feature>
<name>A0ABP3B6F6_9FLAO</name>
<proteinExistence type="predicted"/>
<keyword evidence="1" id="KW-1133">Transmembrane helix</keyword>
<evidence type="ECO:0000256" key="1">
    <source>
        <dbReference type="SAM" id="Phobius"/>
    </source>
</evidence>
<dbReference type="PANTHER" id="PTHR34220">
    <property type="entry name" value="SENSOR HISTIDINE KINASE YPDA"/>
    <property type="match status" value="1"/>
</dbReference>
<feature type="domain" description="Signal transduction histidine kinase internal region" evidence="2">
    <location>
        <begin position="158"/>
        <end position="236"/>
    </location>
</feature>
<protein>
    <submittedName>
        <fullName evidence="3">Signal transduction histidine kinase LytS</fullName>
    </submittedName>
</protein>
<dbReference type="GO" id="GO:0016301">
    <property type="term" value="F:kinase activity"/>
    <property type="evidence" value="ECO:0007669"/>
    <property type="project" value="UniProtKB-KW"/>
</dbReference>
<gene>
    <name evidence="3" type="ORF">KLA_09489</name>
</gene>
<keyword evidence="4" id="KW-1185">Reference proteome</keyword>
<evidence type="ECO:0000313" key="3">
    <source>
        <dbReference type="EMBL" id="EWH13356.1"/>
    </source>
</evidence>
<keyword evidence="1" id="KW-0812">Transmembrane</keyword>
<dbReference type="Gene3D" id="3.30.565.10">
    <property type="entry name" value="Histidine kinase-like ATPase, C-terminal domain"/>
    <property type="match status" value="1"/>
</dbReference>
<dbReference type="EMBL" id="ARZX01000011">
    <property type="protein sequence ID" value="EWH13356.1"/>
    <property type="molecule type" value="Genomic_DNA"/>
</dbReference>
<reference evidence="3 4" key="1">
    <citation type="journal article" date="2014" name="Genome Announc.">
        <title>Draft Genome Sequence of the Carrageenan-Degrading Bacterium Cellulophaga sp. Strain KL-A, Isolated from Decaying Marine Algae.</title>
        <authorList>
            <person name="Shan D."/>
            <person name="Ying J."/>
            <person name="Li X."/>
            <person name="Gao Z."/>
            <person name="Wei G."/>
            <person name="Shao Z."/>
        </authorList>
    </citation>
    <scope>NUCLEOTIDE SEQUENCE [LARGE SCALE GENOMIC DNA]</scope>
    <source>
        <strain evidence="3 4">KL-A</strain>
    </source>
</reference>
<keyword evidence="1" id="KW-0472">Membrane</keyword>
<feature type="transmembrane region" description="Helical" evidence="1">
    <location>
        <begin position="78"/>
        <end position="99"/>
    </location>
</feature>
<keyword evidence="3" id="KW-0418">Kinase</keyword>